<dbReference type="OrthoDB" id="4088536at2759"/>
<feature type="region of interest" description="Disordered" evidence="1">
    <location>
        <begin position="175"/>
        <end position="199"/>
    </location>
</feature>
<evidence type="ECO:0000256" key="1">
    <source>
        <dbReference type="SAM" id="MobiDB-lite"/>
    </source>
</evidence>
<dbReference type="InterPro" id="IPR049317">
    <property type="entry name" value="GCIP-like_N"/>
</dbReference>
<dbReference type="PANTHER" id="PTHR15492">
    <property type="entry name" value="CYCLIN D1-BINDING PROTEIN 1"/>
    <property type="match status" value="1"/>
</dbReference>
<reference evidence="3 4" key="1">
    <citation type="journal article" date="2016" name="Fungal Biol.">
        <title>The genome of Xylona heveae provides a window into fungal endophytism.</title>
        <authorList>
            <person name="Gazis R."/>
            <person name="Kuo A."/>
            <person name="Riley R."/>
            <person name="LaButti K."/>
            <person name="Lipzen A."/>
            <person name="Lin J."/>
            <person name="Amirebrahimi M."/>
            <person name="Hesse C.N."/>
            <person name="Spatafora J.W."/>
            <person name="Henrissat B."/>
            <person name="Hainaut M."/>
            <person name="Grigoriev I.V."/>
            <person name="Hibbett D.S."/>
        </authorList>
    </citation>
    <scope>NUCLEOTIDE SEQUENCE [LARGE SCALE GENOMIC DNA]</scope>
    <source>
        <strain evidence="3 4">TC161</strain>
    </source>
</reference>
<evidence type="ECO:0000313" key="4">
    <source>
        <dbReference type="Proteomes" id="UP000076632"/>
    </source>
</evidence>
<dbReference type="Pfam" id="PF13324">
    <property type="entry name" value="GCIP_N"/>
    <property type="match status" value="1"/>
</dbReference>
<dbReference type="AlphaFoldDB" id="A0A165GZF2"/>
<dbReference type="GeneID" id="28897721"/>
<dbReference type="GO" id="GO:0005634">
    <property type="term" value="C:nucleus"/>
    <property type="evidence" value="ECO:0007669"/>
    <property type="project" value="TreeGrafter"/>
</dbReference>
<dbReference type="InParanoid" id="A0A165GZF2"/>
<dbReference type="PANTHER" id="PTHR15492:SF1">
    <property type="entry name" value="CYCLIN-D1-BINDING PROTEIN 1"/>
    <property type="match status" value="1"/>
</dbReference>
<dbReference type="InterPro" id="IPR016024">
    <property type="entry name" value="ARM-type_fold"/>
</dbReference>
<dbReference type="Gene3D" id="1.20.1410.10">
    <property type="entry name" value="I/LWEQ domain"/>
    <property type="match status" value="1"/>
</dbReference>
<dbReference type="EMBL" id="KV407458">
    <property type="protein sequence ID" value="KZF22793.1"/>
    <property type="molecule type" value="Genomic_DNA"/>
</dbReference>
<feature type="compositionally biased region" description="Acidic residues" evidence="1">
    <location>
        <begin position="247"/>
        <end position="273"/>
    </location>
</feature>
<dbReference type="STRING" id="1328760.A0A165GZF2"/>
<organism evidence="3 4">
    <name type="scientific">Xylona heveae (strain CBS 132557 / TC161)</name>
    <dbReference type="NCBI Taxonomy" id="1328760"/>
    <lineage>
        <taxon>Eukaryota</taxon>
        <taxon>Fungi</taxon>
        <taxon>Dikarya</taxon>
        <taxon>Ascomycota</taxon>
        <taxon>Pezizomycotina</taxon>
        <taxon>Xylonomycetes</taxon>
        <taxon>Xylonales</taxon>
        <taxon>Xylonaceae</taxon>
        <taxon>Xylona</taxon>
    </lineage>
</organism>
<gene>
    <name evidence="3" type="ORF">L228DRAFT_247179</name>
</gene>
<dbReference type="Proteomes" id="UP000076632">
    <property type="component" value="Unassembled WGS sequence"/>
</dbReference>
<feature type="domain" description="Cyclin-D1-binding protein 1-like N-terminal" evidence="2">
    <location>
        <begin position="71"/>
        <end position="248"/>
    </location>
</feature>
<sequence>MSSTSTSQVGKDLQSLRSTVESTLGLLQQFQTSLNLTATASTAVNGNKNDHNDNIENQTLPNDLPNPLDVLHTAGTLLRAHTTKLGLLMINKPFTPSAITTVLREVQTGCLPAIMGAVEICCAQNESTSNSSSKPSCSQTLQTEVRARVRRVFAELPHLMHEILRIAEVGRGTAASPASAAPSRQAGVIHGGSDSRDSLASTGVVWDACDSLMELRDKGLAGIVVKKAEGYRDMLNDAITELREWSEEVESSDDDDEDDDEDDAENSDDDEDNAQAKDLKDEDFDDLFASSNKLPKNDTKLRAQLESSLKKLKLLSTLYQALIKRRLQSVPTESTVGTDSGEGEANGDASREDDINATIDALMAKLKAIPDGTDELANAFYELDGEEAASEMDKCVNLAKESIALVRTNWVGGGDEFTAWSAKWIEFVEKA</sequence>
<accession>A0A165GZF2</accession>
<dbReference type="OMA" id="WSKTWLK"/>
<feature type="region of interest" description="Disordered" evidence="1">
    <location>
        <begin position="242"/>
        <end position="282"/>
    </location>
</feature>
<dbReference type="InterPro" id="IPR026907">
    <property type="entry name" value="GCIP-like"/>
</dbReference>
<evidence type="ECO:0000259" key="2">
    <source>
        <dbReference type="Pfam" id="PF13324"/>
    </source>
</evidence>
<name>A0A165GZF2_XYLHT</name>
<keyword evidence="4" id="KW-1185">Reference proteome</keyword>
<dbReference type="RefSeq" id="XP_018188348.1">
    <property type="nucleotide sequence ID" value="XM_018332584.1"/>
</dbReference>
<proteinExistence type="predicted"/>
<protein>
    <recommendedName>
        <fullName evidence="2">Cyclin-D1-binding protein 1-like N-terminal domain-containing protein</fullName>
    </recommendedName>
</protein>
<feature type="region of interest" description="Disordered" evidence="1">
    <location>
        <begin position="330"/>
        <end position="350"/>
    </location>
</feature>
<evidence type="ECO:0000313" key="3">
    <source>
        <dbReference type="EMBL" id="KZF22793.1"/>
    </source>
</evidence>
<dbReference type="SUPFAM" id="SSF48371">
    <property type="entry name" value="ARM repeat"/>
    <property type="match status" value="1"/>
</dbReference>
<dbReference type="Gene3D" id="1.20.1420.10">
    <property type="entry name" value="Talin, central domain"/>
    <property type="match status" value="1"/>
</dbReference>